<dbReference type="Gene3D" id="3.50.50.60">
    <property type="entry name" value="FAD/NAD(P)-binding domain"/>
    <property type="match status" value="1"/>
</dbReference>
<accession>A0A912H129</accession>
<dbReference type="Pfam" id="PF00890">
    <property type="entry name" value="FAD_binding_2"/>
    <property type="match status" value="1"/>
</dbReference>
<reference evidence="6" key="1">
    <citation type="journal article" date="2007" name="Science">
        <title>Draft genome of the filarial nematode parasite Brugia malayi.</title>
        <authorList>
            <person name="Ghedin E."/>
            <person name="Wang S."/>
            <person name="Spiro D."/>
            <person name="Caler E."/>
            <person name="Zhao Q."/>
            <person name="Crabtree J."/>
            <person name="Allen J.E."/>
            <person name="Delcher A.L."/>
            <person name="Guiliano D.B."/>
            <person name="Miranda-Saavedra D."/>
            <person name="Angiuoli S.V."/>
            <person name="Creasy T."/>
            <person name="Amedeo P."/>
            <person name="Haas B."/>
            <person name="El-Sayed N.M."/>
            <person name="Wortman J.R."/>
            <person name="Feldblyum T."/>
            <person name="Tallon L."/>
            <person name="Schatz M."/>
            <person name="Shumway M."/>
            <person name="Koo H."/>
            <person name="Salzberg S.L."/>
            <person name="Schobel S."/>
            <person name="Pertea M."/>
            <person name="Pop M."/>
            <person name="White O."/>
            <person name="Barton G.J."/>
            <person name="Carlow C.K."/>
            <person name="Crawford M.J."/>
            <person name="Daub J."/>
            <person name="Dimmic M.W."/>
            <person name="Estes C.F."/>
            <person name="Foster J.M."/>
            <person name="Ganatra M."/>
            <person name="Gregory W.F."/>
            <person name="Johnson N.M."/>
            <person name="Jin J."/>
            <person name="Komuniecki R."/>
            <person name="Korf I."/>
            <person name="Kumar S."/>
            <person name="Laney S."/>
            <person name="Li B.W."/>
            <person name="Li W."/>
            <person name="Lindblom T.H."/>
            <person name="Lustigman S."/>
            <person name="Ma D."/>
            <person name="Maina C.V."/>
            <person name="Martin D.M."/>
            <person name="McCarter J.P."/>
            <person name="McReynolds L."/>
            <person name="Mitreva M."/>
            <person name="Nutman T.B."/>
            <person name="Parkinson J."/>
            <person name="Peregrin-Alvarez J.M."/>
            <person name="Poole C."/>
            <person name="Ren Q."/>
            <person name="Saunders L."/>
            <person name="Sluder A.E."/>
            <person name="Smith K."/>
            <person name="Stanke M."/>
            <person name="Unnasch T.R."/>
            <person name="Ware J."/>
            <person name="Wei A.D."/>
            <person name="Weil G."/>
            <person name="Williams D.J."/>
            <person name="Zhang Y."/>
            <person name="Williams S.A."/>
            <person name="Fraser-Liggett C."/>
            <person name="Slatko B."/>
            <person name="Blaxter M.L."/>
            <person name="Scott A.L."/>
        </authorList>
    </citation>
    <scope>NUCLEOTIDE SEQUENCE</scope>
    <source>
        <strain evidence="6">FR3</strain>
    </source>
</reference>
<reference evidence="7" key="2">
    <citation type="submission" date="2022-10" db="UniProtKB">
        <authorList>
            <consortium name="WormBaseParasite"/>
        </authorList>
    </citation>
    <scope>IDENTIFICATION</scope>
</reference>
<evidence type="ECO:0000313" key="7">
    <source>
        <dbReference type="WBParaSite" id="Bm18589b.1"/>
    </source>
</evidence>
<evidence type="ECO:0000259" key="5">
    <source>
        <dbReference type="Pfam" id="PF00890"/>
    </source>
</evidence>
<protein>
    <submittedName>
        <fullName evidence="7">FAD_binding_2 domain-containing protein</fullName>
    </submittedName>
</protein>
<dbReference type="GO" id="GO:0016491">
    <property type="term" value="F:oxidoreductase activity"/>
    <property type="evidence" value="ECO:0007669"/>
    <property type="project" value="UniProtKB-KW"/>
</dbReference>
<dbReference type="InterPro" id="IPR050315">
    <property type="entry name" value="FAD-oxidoreductase_2"/>
</dbReference>
<dbReference type="InterPro" id="IPR027477">
    <property type="entry name" value="Succ_DH/fumarate_Rdtase_cat_sf"/>
</dbReference>
<keyword evidence="6" id="KW-1185">Reference proteome</keyword>
<evidence type="ECO:0000256" key="1">
    <source>
        <dbReference type="ARBA" id="ARBA00001974"/>
    </source>
</evidence>
<dbReference type="Gene3D" id="3.90.700.10">
    <property type="entry name" value="Succinate dehydrogenase/fumarate reductase flavoprotein, catalytic domain"/>
    <property type="match status" value="1"/>
</dbReference>
<keyword evidence="2" id="KW-0285">Flavoprotein</keyword>
<dbReference type="SUPFAM" id="SSF51905">
    <property type="entry name" value="FAD/NAD(P)-binding domain"/>
    <property type="match status" value="1"/>
</dbReference>
<dbReference type="PANTHER" id="PTHR43400:SF7">
    <property type="entry name" value="FAD-DEPENDENT OXIDOREDUCTASE 2 FAD BINDING DOMAIN-CONTAINING PROTEIN"/>
    <property type="match status" value="1"/>
</dbReference>
<dbReference type="Proteomes" id="UP000006672">
    <property type="component" value="Unassembled WGS sequence"/>
</dbReference>
<dbReference type="InterPro" id="IPR003953">
    <property type="entry name" value="FAD-dep_OxRdtase_2_FAD-bd"/>
</dbReference>
<keyword evidence="3" id="KW-0274">FAD</keyword>
<proteinExistence type="predicted"/>
<keyword evidence="4" id="KW-0560">Oxidoreductase</keyword>
<organism evidence="6 7">
    <name type="scientific">Brugia malayi</name>
    <name type="common">Filarial nematode worm</name>
    <dbReference type="NCBI Taxonomy" id="6279"/>
    <lineage>
        <taxon>Eukaryota</taxon>
        <taxon>Metazoa</taxon>
        <taxon>Ecdysozoa</taxon>
        <taxon>Nematoda</taxon>
        <taxon>Chromadorea</taxon>
        <taxon>Rhabditida</taxon>
        <taxon>Spirurina</taxon>
        <taxon>Spiruromorpha</taxon>
        <taxon>Filarioidea</taxon>
        <taxon>Onchocercidae</taxon>
        <taxon>Brugia</taxon>
    </lineage>
</organism>
<sequence>MVVLATDGFSCDYSKEDSVLQEFGPEKADFPTTNSPWAIGRGVKMARTMDAVLVDMHNVQIHPTAFVRKIQQQRRNFLPRKFSEERVPFAKQQRIGALDHITDKILKFCAKNEKAGAHTAFMVMDDQQFDIFDEVPNYMGIQSSKLKEVLDKITNILNYFCLRRCTWT</sequence>
<evidence type="ECO:0000256" key="2">
    <source>
        <dbReference type="ARBA" id="ARBA00022630"/>
    </source>
</evidence>
<evidence type="ECO:0000313" key="6">
    <source>
        <dbReference type="Proteomes" id="UP000006672"/>
    </source>
</evidence>
<evidence type="ECO:0000256" key="3">
    <source>
        <dbReference type="ARBA" id="ARBA00022827"/>
    </source>
</evidence>
<name>A0A912H129_BRUMA</name>
<dbReference type="InterPro" id="IPR036188">
    <property type="entry name" value="FAD/NAD-bd_sf"/>
</dbReference>
<dbReference type="AlphaFoldDB" id="A0A912H129"/>
<feature type="domain" description="FAD-dependent oxidoreductase 2 FAD-binding" evidence="5">
    <location>
        <begin position="2"/>
        <end position="91"/>
    </location>
</feature>
<comment type="cofactor">
    <cofactor evidence="1">
        <name>FAD</name>
        <dbReference type="ChEBI" id="CHEBI:57692"/>
    </cofactor>
</comment>
<evidence type="ECO:0000256" key="4">
    <source>
        <dbReference type="ARBA" id="ARBA00023002"/>
    </source>
</evidence>
<dbReference type="WBParaSite" id="Bm18589b.1">
    <property type="protein sequence ID" value="Bm18589b.1"/>
    <property type="gene ID" value="WBGene00304761"/>
</dbReference>
<dbReference type="PANTHER" id="PTHR43400">
    <property type="entry name" value="FUMARATE REDUCTASE"/>
    <property type="match status" value="1"/>
</dbReference>